<keyword evidence="4" id="KW-1185">Reference proteome</keyword>
<keyword evidence="1 3" id="KW-0378">Hydrolase</keyword>
<dbReference type="RefSeq" id="WP_123211120.1">
    <property type="nucleotide sequence ID" value="NZ_RJVO01000002.1"/>
</dbReference>
<dbReference type="PANTHER" id="PTHR48081">
    <property type="entry name" value="AB HYDROLASE SUPERFAMILY PROTEIN C4A8.06C"/>
    <property type="match status" value="1"/>
</dbReference>
<evidence type="ECO:0000259" key="2">
    <source>
        <dbReference type="Pfam" id="PF07859"/>
    </source>
</evidence>
<protein>
    <submittedName>
        <fullName evidence="3">Alpha/beta hydrolase</fullName>
    </submittedName>
</protein>
<evidence type="ECO:0000313" key="3">
    <source>
        <dbReference type="EMBL" id="ROH92077.1"/>
    </source>
</evidence>
<dbReference type="Pfam" id="PF07859">
    <property type="entry name" value="Abhydrolase_3"/>
    <property type="match status" value="1"/>
</dbReference>
<name>A0A3N0VH37_9GAMM</name>
<dbReference type="InterPro" id="IPR013094">
    <property type="entry name" value="AB_hydrolase_3"/>
</dbReference>
<dbReference type="Gene3D" id="3.40.50.1820">
    <property type="entry name" value="alpha/beta hydrolase"/>
    <property type="match status" value="1"/>
</dbReference>
<evidence type="ECO:0000256" key="1">
    <source>
        <dbReference type="ARBA" id="ARBA00022801"/>
    </source>
</evidence>
<dbReference type="InterPro" id="IPR029058">
    <property type="entry name" value="AB_hydrolase_fold"/>
</dbReference>
<dbReference type="GO" id="GO:0016787">
    <property type="term" value="F:hydrolase activity"/>
    <property type="evidence" value="ECO:0007669"/>
    <property type="project" value="UniProtKB-KW"/>
</dbReference>
<proteinExistence type="predicted"/>
<dbReference type="PANTHER" id="PTHR48081:SF8">
    <property type="entry name" value="ALPHA_BETA HYDROLASE FOLD-3 DOMAIN-CONTAINING PROTEIN-RELATED"/>
    <property type="match status" value="1"/>
</dbReference>
<evidence type="ECO:0000313" key="4">
    <source>
        <dbReference type="Proteomes" id="UP000282106"/>
    </source>
</evidence>
<dbReference type="AlphaFoldDB" id="A0A3N0VH37"/>
<dbReference type="Proteomes" id="UP000282106">
    <property type="component" value="Unassembled WGS sequence"/>
</dbReference>
<feature type="domain" description="Alpha/beta hydrolase fold-3" evidence="2">
    <location>
        <begin position="160"/>
        <end position="369"/>
    </location>
</feature>
<dbReference type="EMBL" id="RJVO01000002">
    <property type="protein sequence ID" value="ROH92077.1"/>
    <property type="molecule type" value="Genomic_DNA"/>
</dbReference>
<sequence>MNRRRRLVAALAALAICLLAGALLWTGYSLPARPQPAFEPTPAELEKLALFQQPESWFLGQLQGPREVADGQTLDPKLQYLAEQMRPVSQWLAPAMPLIFATPAGRRWVRNAIDREWQLYTKVTAPMRSVEDREIPGRDGPVAVRIYVPQAATTEPLPVLVYCHGGGWLFASVAALDRAVRLLANEARVIVISVDYRLAPEHPYPAASDDGEDAYRWALAHARTLGGDPDQVAVGGDSAGGHVAINTVQRQLAAGRPLPRALLLYYPGTGLPERSGSMQRFAVGYGLDASFIDFLLPRVFQGYTRPDQADALMDPLHKAPSLHGFPPTLVATGGFDILRDSGRAFAARLAADGVPVADLHYGPLTHSFLQFSGVVAEAERAATETARMLGQTLRDGALPAATTP</sequence>
<dbReference type="SUPFAM" id="SSF53474">
    <property type="entry name" value="alpha/beta-Hydrolases"/>
    <property type="match status" value="1"/>
</dbReference>
<gene>
    <name evidence="3" type="ORF">ED208_06830</name>
</gene>
<dbReference type="FunCoup" id="A0A3N0VH37">
    <property type="interactions" value="311"/>
</dbReference>
<dbReference type="InParanoid" id="A0A3N0VH37"/>
<accession>A0A3N0VH37</accession>
<comment type="caution">
    <text evidence="3">The sequence shown here is derived from an EMBL/GenBank/DDBJ whole genome shotgun (WGS) entry which is preliminary data.</text>
</comment>
<dbReference type="InterPro" id="IPR050300">
    <property type="entry name" value="GDXG_lipolytic_enzyme"/>
</dbReference>
<organism evidence="3 4">
    <name type="scientific">Stagnimonas aquatica</name>
    <dbReference type="NCBI Taxonomy" id="2689987"/>
    <lineage>
        <taxon>Bacteria</taxon>
        <taxon>Pseudomonadati</taxon>
        <taxon>Pseudomonadota</taxon>
        <taxon>Gammaproteobacteria</taxon>
        <taxon>Nevskiales</taxon>
        <taxon>Nevskiaceae</taxon>
        <taxon>Stagnimonas</taxon>
    </lineage>
</organism>
<reference evidence="3 4" key="1">
    <citation type="submission" date="2018-10" db="EMBL/GenBank/DDBJ databases">
        <authorList>
            <person name="Chen W.-M."/>
        </authorList>
    </citation>
    <scope>NUCLEOTIDE SEQUENCE [LARGE SCALE GENOMIC DNA]</scope>
    <source>
        <strain evidence="3 4">THS-13</strain>
    </source>
</reference>